<dbReference type="EMBL" id="UINC01001158">
    <property type="protein sequence ID" value="SUZ72784.1"/>
    <property type="molecule type" value="Genomic_DNA"/>
</dbReference>
<feature type="domain" description="YcgL" evidence="1">
    <location>
        <begin position="3"/>
        <end position="87"/>
    </location>
</feature>
<evidence type="ECO:0000313" key="2">
    <source>
        <dbReference type="EMBL" id="SUZ72784.1"/>
    </source>
</evidence>
<dbReference type="SUPFAM" id="SSF160191">
    <property type="entry name" value="YcgL-like"/>
    <property type="match status" value="1"/>
</dbReference>
<dbReference type="PROSITE" id="PS51648">
    <property type="entry name" value="YCGL"/>
    <property type="match status" value="1"/>
</dbReference>
<sequence length="87" mass="9892">MARDVAVYRSKRVADMYLYVDGSSDPMSLPADLLKRFGRPVETLRFKLTEDRSLARVETKQVLEAIANQGYYLQLPPVLGERSRGES</sequence>
<proteinExistence type="predicted"/>
<dbReference type="PANTHER" id="PTHR38109">
    <property type="entry name" value="PROTEIN YCGL"/>
    <property type="match status" value="1"/>
</dbReference>
<evidence type="ECO:0000259" key="1">
    <source>
        <dbReference type="PROSITE" id="PS51648"/>
    </source>
</evidence>
<protein>
    <recommendedName>
        <fullName evidence="1">YcgL domain-containing protein</fullName>
    </recommendedName>
</protein>
<dbReference type="InterPro" id="IPR038068">
    <property type="entry name" value="YcgL-like_sf"/>
</dbReference>
<dbReference type="AlphaFoldDB" id="A0A381Q1M4"/>
<dbReference type="Pfam" id="PF05166">
    <property type="entry name" value="YcgL"/>
    <property type="match status" value="1"/>
</dbReference>
<dbReference type="PANTHER" id="PTHR38109:SF1">
    <property type="entry name" value="PROTEIN YCGL"/>
    <property type="match status" value="1"/>
</dbReference>
<name>A0A381Q1M4_9ZZZZ</name>
<organism evidence="2">
    <name type="scientific">marine metagenome</name>
    <dbReference type="NCBI Taxonomy" id="408172"/>
    <lineage>
        <taxon>unclassified sequences</taxon>
        <taxon>metagenomes</taxon>
        <taxon>ecological metagenomes</taxon>
    </lineage>
</organism>
<reference evidence="2" key="1">
    <citation type="submission" date="2018-05" db="EMBL/GenBank/DDBJ databases">
        <authorList>
            <person name="Lanie J.A."/>
            <person name="Ng W.-L."/>
            <person name="Kazmierczak K.M."/>
            <person name="Andrzejewski T.M."/>
            <person name="Davidsen T.M."/>
            <person name="Wayne K.J."/>
            <person name="Tettelin H."/>
            <person name="Glass J.I."/>
            <person name="Rusch D."/>
            <person name="Podicherti R."/>
            <person name="Tsui H.-C.T."/>
            <person name="Winkler M.E."/>
        </authorList>
    </citation>
    <scope>NUCLEOTIDE SEQUENCE</scope>
</reference>
<gene>
    <name evidence="2" type="ORF">METZ01_LOCUS25638</name>
</gene>
<dbReference type="Gene3D" id="3.10.510.20">
    <property type="entry name" value="YcgL domain"/>
    <property type="match status" value="1"/>
</dbReference>
<accession>A0A381Q1M4</accession>
<dbReference type="InterPro" id="IPR027354">
    <property type="entry name" value="YcgL_dom"/>
</dbReference>